<dbReference type="InterPro" id="IPR005225">
    <property type="entry name" value="Small_GTP-bd"/>
</dbReference>
<dbReference type="CDD" id="cd00154">
    <property type="entry name" value="Rab"/>
    <property type="match status" value="1"/>
</dbReference>
<dbReference type="PROSITE" id="PS51419">
    <property type="entry name" value="RAB"/>
    <property type="match status" value="1"/>
</dbReference>
<dbReference type="Pfam" id="PF00071">
    <property type="entry name" value="Ras"/>
    <property type="match status" value="1"/>
</dbReference>
<dbReference type="OMA" id="WHEKTIT"/>
<dbReference type="SMART" id="SM00175">
    <property type="entry name" value="RAB"/>
    <property type="match status" value="1"/>
</dbReference>
<dbReference type="SUPFAM" id="SSF52540">
    <property type="entry name" value="P-loop containing nucleoside triphosphate hydrolases"/>
    <property type="match status" value="1"/>
</dbReference>
<evidence type="ECO:0000256" key="1">
    <source>
        <dbReference type="ARBA" id="ARBA00022741"/>
    </source>
</evidence>
<evidence type="ECO:0000256" key="3">
    <source>
        <dbReference type="SAM" id="MobiDB-lite"/>
    </source>
</evidence>
<keyword evidence="5" id="KW-1185">Reference proteome</keyword>
<dbReference type="Proteomes" id="UP000887567">
    <property type="component" value="Unplaced"/>
</dbReference>
<dbReference type="OrthoDB" id="5949632at2759"/>
<dbReference type="GeneID" id="110249827"/>
<sequence length="225" mass="25316">MADQRADGESELESSTSSRKHSGTGPSKVILIGRSGVGKSTLFLRIKDGKFHDNIQGETLDYLDKKIIVLNNKSVDIRLFDTAGMEKWHEKTITRSYYRESRVALIMYSADDMDSVDDLKDYIEDVNRHAPGAKKFLIRNKIDLEDQAVREEEVEAKLNGKGYSFEKNLKHKISAKDGGQEIEDLLKEVGIVLLKQAKSPKETQTISSFRINTPTTTQSDKNACC</sequence>
<dbReference type="GO" id="GO:0005525">
    <property type="term" value="F:GTP binding"/>
    <property type="evidence" value="ECO:0007669"/>
    <property type="project" value="UniProtKB-KW"/>
</dbReference>
<dbReference type="SMART" id="SM00173">
    <property type="entry name" value="RAS"/>
    <property type="match status" value="1"/>
</dbReference>
<dbReference type="Gene3D" id="3.40.50.300">
    <property type="entry name" value="P-loop containing nucleotide triphosphate hydrolases"/>
    <property type="match status" value="1"/>
</dbReference>
<keyword evidence="1" id="KW-0547">Nucleotide-binding</keyword>
<dbReference type="KEGG" id="epa:110249827"/>
<proteinExistence type="predicted"/>
<dbReference type="InterPro" id="IPR050227">
    <property type="entry name" value="Rab"/>
</dbReference>
<dbReference type="AlphaFoldDB" id="A0A913XYU9"/>
<dbReference type="InterPro" id="IPR001806">
    <property type="entry name" value="Small_GTPase"/>
</dbReference>
<name>A0A913XYU9_EXADI</name>
<keyword evidence="2" id="KW-0342">GTP-binding</keyword>
<protein>
    <submittedName>
        <fullName evidence="4">Uncharacterized protein</fullName>
    </submittedName>
</protein>
<dbReference type="PANTHER" id="PTHR47977">
    <property type="entry name" value="RAS-RELATED PROTEIN RAB"/>
    <property type="match status" value="1"/>
</dbReference>
<dbReference type="EnsemblMetazoa" id="XM_021056416.2">
    <property type="protein sequence ID" value="XP_020912075.1"/>
    <property type="gene ID" value="LOC110249827"/>
</dbReference>
<accession>A0A913XYU9</accession>
<evidence type="ECO:0000313" key="5">
    <source>
        <dbReference type="Proteomes" id="UP000887567"/>
    </source>
</evidence>
<dbReference type="PRINTS" id="PR00449">
    <property type="entry name" value="RASTRNSFRMNG"/>
</dbReference>
<dbReference type="FunFam" id="3.40.50.300:FF:001447">
    <property type="entry name" value="Ras-related protein Rab-1B"/>
    <property type="match status" value="1"/>
</dbReference>
<feature type="region of interest" description="Disordered" evidence="3">
    <location>
        <begin position="1"/>
        <end position="28"/>
    </location>
</feature>
<dbReference type="GO" id="GO:0003924">
    <property type="term" value="F:GTPase activity"/>
    <property type="evidence" value="ECO:0007669"/>
    <property type="project" value="InterPro"/>
</dbReference>
<dbReference type="RefSeq" id="XP_020912075.1">
    <property type="nucleotide sequence ID" value="XM_021056416.2"/>
</dbReference>
<reference evidence="4" key="1">
    <citation type="submission" date="2022-11" db="UniProtKB">
        <authorList>
            <consortium name="EnsemblMetazoa"/>
        </authorList>
    </citation>
    <scope>IDENTIFICATION</scope>
</reference>
<evidence type="ECO:0000256" key="2">
    <source>
        <dbReference type="ARBA" id="ARBA00023134"/>
    </source>
</evidence>
<evidence type="ECO:0000313" key="4">
    <source>
        <dbReference type="EnsemblMetazoa" id="XP_020912075.1"/>
    </source>
</evidence>
<dbReference type="InterPro" id="IPR027417">
    <property type="entry name" value="P-loop_NTPase"/>
</dbReference>
<organism evidence="4 5">
    <name type="scientific">Exaiptasia diaphana</name>
    <name type="common">Tropical sea anemone</name>
    <name type="synonym">Aiptasia pulchella</name>
    <dbReference type="NCBI Taxonomy" id="2652724"/>
    <lineage>
        <taxon>Eukaryota</taxon>
        <taxon>Metazoa</taxon>
        <taxon>Cnidaria</taxon>
        <taxon>Anthozoa</taxon>
        <taxon>Hexacorallia</taxon>
        <taxon>Actiniaria</taxon>
        <taxon>Aiptasiidae</taxon>
        <taxon>Exaiptasia</taxon>
    </lineage>
</organism>
<dbReference type="NCBIfam" id="TIGR00231">
    <property type="entry name" value="small_GTP"/>
    <property type="match status" value="1"/>
</dbReference>